<feature type="compositionally biased region" description="Basic and acidic residues" evidence="3">
    <location>
        <begin position="1187"/>
        <end position="1201"/>
    </location>
</feature>
<keyword evidence="1 2" id="KW-0344">Guanine-nucleotide releasing factor</keyword>
<evidence type="ECO:0000259" key="4">
    <source>
        <dbReference type="PROSITE" id="PS50009"/>
    </source>
</evidence>
<feature type="compositionally biased region" description="Acidic residues" evidence="3">
    <location>
        <begin position="836"/>
        <end position="855"/>
    </location>
</feature>
<feature type="compositionally biased region" description="Low complexity" evidence="3">
    <location>
        <begin position="348"/>
        <end position="381"/>
    </location>
</feature>
<feature type="region of interest" description="Disordered" evidence="3">
    <location>
        <begin position="1259"/>
        <end position="1280"/>
    </location>
</feature>
<feature type="compositionally biased region" description="Low complexity" evidence="3">
    <location>
        <begin position="1401"/>
        <end position="1426"/>
    </location>
</feature>
<feature type="compositionally biased region" description="Basic residues" evidence="3">
    <location>
        <begin position="197"/>
        <end position="207"/>
    </location>
</feature>
<feature type="compositionally biased region" description="Basic and acidic residues" evidence="3">
    <location>
        <begin position="612"/>
        <end position="644"/>
    </location>
</feature>
<comment type="caution">
    <text evidence="6">The sequence shown here is derived from an EMBL/GenBank/DDBJ whole genome shotgun (WGS) entry which is preliminary data.</text>
</comment>
<organism evidence="6 7">
    <name type="scientific">Marasmius crinis-equi</name>
    <dbReference type="NCBI Taxonomy" id="585013"/>
    <lineage>
        <taxon>Eukaryota</taxon>
        <taxon>Fungi</taxon>
        <taxon>Dikarya</taxon>
        <taxon>Basidiomycota</taxon>
        <taxon>Agaricomycotina</taxon>
        <taxon>Agaricomycetes</taxon>
        <taxon>Agaricomycetidae</taxon>
        <taxon>Agaricales</taxon>
        <taxon>Marasmiineae</taxon>
        <taxon>Marasmiaceae</taxon>
        <taxon>Marasmius</taxon>
    </lineage>
</organism>
<feature type="compositionally biased region" description="Low complexity" evidence="3">
    <location>
        <begin position="731"/>
        <end position="749"/>
    </location>
</feature>
<feature type="region of interest" description="Disordered" evidence="3">
    <location>
        <begin position="816"/>
        <end position="876"/>
    </location>
</feature>
<feature type="region of interest" description="Disordered" evidence="3">
    <location>
        <begin position="1494"/>
        <end position="1524"/>
    </location>
</feature>
<feature type="compositionally biased region" description="Pro residues" evidence="3">
    <location>
        <begin position="766"/>
        <end position="775"/>
    </location>
</feature>
<feature type="region of interest" description="Disordered" evidence="3">
    <location>
        <begin position="1627"/>
        <end position="1706"/>
    </location>
</feature>
<feature type="region of interest" description="Disordered" evidence="3">
    <location>
        <begin position="1384"/>
        <end position="1444"/>
    </location>
</feature>
<feature type="region of interest" description="Disordered" evidence="3">
    <location>
        <begin position="1"/>
        <end position="43"/>
    </location>
</feature>
<feature type="compositionally biased region" description="Low complexity" evidence="3">
    <location>
        <begin position="1168"/>
        <end position="1186"/>
    </location>
</feature>
<dbReference type="InterPro" id="IPR036964">
    <property type="entry name" value="RASGEF_cat_dom_sf"/>
</dbReference>
<dbReference type="InterPro" id="IPR001895">
    <property type="entry name" value="RASGEF_cat_dom"/>
</dbReference>
<feature type="compositionally biased region" description="Polar residues" evidence="3">
    <location>
        <begin position="1384"/>
        <end position="1400"/>
    </location>
</feature>
<feature type="region of interest" description="Disordered" evidence="3">
    <location>
        <begin position="331"/>
        <end position="555"/>
    </location>
</feature>
<feature type="compositionally biased region" description="Acidic residues" evidence="3">
    <location>
        <begin position="546"/>
        <end position="555"/>
    </location>
</feature>
<feature type="compositionally biased region" description="Low complexity" evidence="3">
    <location>
        <begin position="471"/>
        <end position="490"/>
    </location>
</feature>
<dbReference type="InterPro" id="IPR008937">
    <property type="entry name" value="Ras-like_GEF"/>
</dbReference>
<evidence type="ECO:0000256" key="3">
    <source>
        <dbReference type="SAM" id="MobiDB-lite"/>
    </source>
</evidence>
<feature type="domain" description="N-terminal Ras-GEF" evidence="5">
    <location>
        <begin position="1005"/>
        <end position="1143"/>
    </location>
</feature>
<dbReference type="Gene3D" id="1.10.840.10">
    <property type="entry name" value="Ras guanine-nucleotide exchange factors catalytic domain"/>
    <property type="match status" value="1"/>
</dbReference>
<dbReference type="PROSITE" id="PS50212">
    <property type="entry name" value="RASGEF_NTER"/>
    <property type="match status" value="1"/>
</dbReference>
<dbReference type="Pfam" id="PF00617">
    <property type="entry name" value="RasGEF"/>
    <property type="match status" value="1"/>
</dbReference>
<dbReference type="Proteomes" id="UP001465976">
    <property type="component" value="Unassembled WGS sequence"/>
</dbReference>
<protein>
    <submittedName>
        <fullName evidence="6">Guanine nucleotide exchange factor lte1</fullName>
    </submittedName>
</protein>
<feature type="region of interest" description="Disordered" evidence="3">
    <location>
        <begin position="576"/>
        <end position="799"/>
    </location>
</feature>
<dbReference type="PANTHER" id="PTHR23113">
    <property type="entry name" value="GUANINE NUCLEOTIDE EXCHANGE FACTOR"/>
    <property type="match status" value="1"/>
</dbReference>
<feature type="region of interest" description="Disordered" evidence="3">
    <location>
        <begin position="278"/>
        <end position="316"/>
    </location>
</feature>
<accession>A0ABR3FF40</accession>
<feature type="compositionally biased region" description="Low complexity" evidence="3">
    <location>
        <begin position="1259"/>
        <end position="1276"/>
    </location>
</feature>
<feature type="compositionally biased region" description="Polar residues" evidence="3">
    <location>
        <begin position="893"/>
        <end position="909"/>
    </location>
</feature>
<feature type="region of interest" description="Disordered" evidence="3">
    <location>
        <begin position="145"/>
        <end position="245"/>
    </location>
</feature>
<dbReference type="InterPro" id="IPR023578">
    <property type="entry name" value="Ras_GEF_dom_sf"/>
</dbReference>
<dbReference type="InterPro" id="IPR000651">
    <property type="entry name" value="Ras-like_Gua-exchang_fac_N"/>
</dbReference>
<feature type="compositionally biased region" description="Polar residues" evidence="3">
    <location>
        <begin position="1658"/>
        <end position="1670"/>
    </location>
</feature>
<feature type="compositionally biased region" description="Polar residues" evidence="3">
    <location>
        <begin position="576"/>
        <end position="595"/>
    </location>
</feature>
<feature type="compositionally biased region" description="Gly residues" evidence="3">
    <location>
        <begin position="915"/>
        <end position="927"/>
    </location>
</feature>
<dbReference type="SUPFAM" id="SSF48366">
    <property type="entry name" value="Ras GEF"/>
    <property type="match status" value="1"/>
</dbReference>
<feature type="compositionally biased region" description="Low complexity" evidence="3">
    <location>
        <begin position="149"/>
        <end position="186"/>
    </location>
</feature>
<proteinExistence type="predicted"/>
<feature type="compositionally biased region" description="Acidic residues" evidence="3">
    <location>
        <begin position="1642"/>
        <end position="1651"/>
    </location>
</feature>
<feature type="compositionally biased region" description="Acidic residues" evidence="3">
    <location>
        <begin position="685"/>
        <end position="701"/>
    </location>
</feature>
<evidence type="ECO:0000256" key="2">
    <source>
        <dbReference type="PROSITE-ProRule" id="PRU00168"/>
    </source>
</evidence>
<feature type="compositionally biased region" description="Low complexity" evidence="3">
    <location>
        <begin position="17"/>
        <end position="33"/>
    </location>
</feature>
<evidence type="ECO:0000313" key="6">
    <source>
        <dbReference type="EMBL" id="KAL0573822.1"/>
    </source>
</evidence>
<gene>
    <name evidence="6" type="primary">LTE1_1</name>
    <name evidence="6" type="ORF">V5O48_008130</name>
</gene>
<keyword evidence="7" id="KW-1185">Reference proteome</keyword>
<feature type="compositionally biased region" description="Polar residues" evidence="3">
    <location>
        <begin position="399"/>
        <end position="415"/>
    </location>
</feature>
<name>A0ABR3FF40_9AGAR</name>
<evidence type="ECO:0000259" key="5">
    <source>
        <dbReference type="PROSITE" id="PS50212"/>
    </source>
</evidence>
<feature type="compositionally biased region" description="Low complexity" evidence="3">
    <location>
        <begin position="416"/>
        <end position="428"/>
    </location>
</feature>
<sequence>MSQVPESPSNSPPLPPQQQLQQQSLPTTPRLLPVPGPSTDNSRISFKWPENEEEGRAIAAGFPAELVSADFLIAPDGTFVETSIGAAAMELKRRYDSHFGVNANVRSPYAITAFVNQHGRRMFRIGHRDLSAPAAAAHTAEDNVMNRASSSSGHPNQSSSLSIPSSSMPSRRQSRLSFLLRSQNSSGGTSKPLYHSSKSKNKLRKPRSNPDLQQQAQLATSPTRPTGLPLHASSTLPMKKSAGGRTHSLSVTAIDRHHGQPSHAAFSVGSFVYTAPVAPSPSTSTTSSSQSGLNTLSPPRHHHSISRSRLSPQAKKGDVFSEVMNWNHSSSGSYHGVGYGRNRDRNNSSASSMSMGVSAGSYTSPTSLSSSLSSSVSSRSSFGGGVGEFGEVTAAGGRSQRSGSNATDNSGVVSFNSNPNSQSQAQSQLITRPFGNNVTFEPRWRPKQRHQRGRQSISNKAPPHPPPVPALPSFGSPESISSSSSSSYGSIGSGKGSGANSPNRGEERRRKSQSWSGAGADPDDDVVAAGKVAREINTGYISDADPAVDGEEEGREEFQLWSAYFDTHITGAPLSSFTTRLNGGNERQPSKSTQIRVPEVHVDGDGVGEQSSHSRPEKGQGLHQGEEAEESDYSRFLRQEDTSSRLRAKPSLDSVMTARQGQGGRRRSSDNLRAARRRKVGKVDEGEEADREDFDDDDDIETPPRPPSAIRMRRPEEDQPKETQIPAIQLHPHTSVSSTPSSDSDGQSVTVSVSNDSDELDHLPKTPTPPAPPSPSTQSHTPQQQSPPTQPLPSTSMHTSFSTDVFDVLQTYRGLPLLDRLEKKRRPKGDASASSTDDETDDDVGEDEEDDGEDDWVIRLSLQDDESAAPRNDPRFVIWGEVNEILDEDDAARSNSNVSQVGAVGSTSRASSISVGGGSESAGGRSRGGSLSKRKAKKEMKKKEKDARSRSGSGTAGVGVDGIPVPGGNHVPTPSSATFSEHTEPTPTAPTHTINPTEQEDGTEKKKQILAATIERWLAQVTSEYNYDELLVFFLTYRTYISPLDLAHLFICRFHWAVSDDPGLVGNGSNGGAGSASGNVGIKRIVRLRTFVALRYWLTTFFVLDFLNNRELRVLMASWLNALVKDPILERYPDALIIVKKLRKLAKEAKRAWVPSSPKRPKASTQEDGSAVTSPSSGSSSLPAADATERPEREHLLGKHFAEVTRALKNRRALEEQDEDSDVDLDFLPDSYATNAGHNINLGSTGIPLASLSILQRTDLAPSPSSPDAESPLEASQTLPMHNNLLSKVMGRLGRWKRVLNNHRSMVRLTAYGGYGGEGFGMPPIGMDLRSTGSRHVWEAQGGLENYSRVARQAIPQGLPPPQLGVLNTAPSISTLRHVEAAPQSTASVSGVETTNITMQSPVSPTASSAATEPSTEEGASSAGSANTLEAPHTPSHDTADTFSLSSRTSSISIARTSSTDSFGVPLSATRSSAMFPAFRSPWQFDVVSIDELSDSSSSEEPNLPPGLAQQAHNQHRPPRRLPTRRVMEVDNEDRGTVSSMGIISRDSHASTNSAASSVSADEIGQGLGRGIHQWQLNDLVDSLTDNEELGDVEDALKRLEGHINPDKLQEKATKVEGWVRTIQQKLQAGDYDEDERPRWMDEEDEDEQGGDGDTSEHVNGSGLSRNSFLSIRETEDDGDMGVDSVKTPVIGPISPPRANSDAKPALEDVVPPEILRSRLPDFPSLVPNRPSISLKSNLSTPHHSFVLDSKADLLAQHFALIDRELFCSLNFDELLACEWMNCEEIEILSWKQFMIDCARWRAESRYPERTSTLGNIRARFNLVVNFTVSEVVHTHPSERLQVFVKLLHVAWRSYHRNSLNTVVAIINGLQSNLVAKAMQRSIARLSSWDARIFRDLKLFIANTNCFRFLREAIDRIMDAKSIDPTSHGSVIVNGTNADQPGRNRGGRGAAPSACIPFIGIYLSQLHLHHQLPDLIDPTAPNEAVGVDPVTSNLDSPAHPEVFDALAPLPPSLHLEPLINVQKQRLIAGVVKSCITGQQLASRIRFPVTDSNVHKACVELNASDFETLQRVLFSLPG</sequence>
<evidence type="ECO:0000313" key="7">
    <source>
        <dbReference type="Proteomes" id="UP001465976"/>
    </source>
</evidence>
<feature type="compositionally biased region" description="Low complexity" evidence="3">
    <location>
        <begin position="776"/>
        <end position="796"/>
    </location>
</feature>
<feature type="domain" description="Ras-GEF" evidence="4">
    <location>
        <begin position="1751"/>
        <end position="2070"/>
    </location>
</feature>
<feature type="region of interest" description="Disordered" evidence="3">
    <location>
        <begin position="888"/>
        <end position="1005"/>
    </location>
</feature>
<dbReference type="SMART" id="SM00147">
    <property type="entry name" value="RasGEF"/>
    <property type="match status" value="1"/>
</dbReference>
<dbReference type="PANTHER" id="PTHR23113:SF363">
    <property type="entry name" value="PROTEIN SON OF SEVENLESS"/>
    <property type="match status" value="1"/>
</dbReference>
<dbReference type="Pfam" id="PF00618">
    <property type="entry name" value="RasGEF_N"/>
    <property type="match status" value="1"/>
</dbReference>
<evidence type="ECO:0000256" key="1">
    <source>
        <dbReference type="ARBA" id="ARBA00022658"/>
    </source>
</evidence>
<dbReference type="EMBL" id="JBAHYK010000458">
    <property type="protein sequence ID" value="KAL0573822.1"/>
    <property type="molecule type" value="Genomic_DNA"/>
</dbReference>
<feature type="compositionally biased region" description="Low complexity" evidence="3">
    <location>
        <begin position="278"/>
        <end position="298"/>
    </location>
</feature>
<feature type="compositionally biased region" description="Basic residues" evidence="3">
    <location>
        <begin position="1514"/>
        <end position="1524"/>
    </location>
</feature>
<dbReference type="Gene3D" id="1.20.870.10">
    <property type="entry name" value="Son of sevenless (SoS) protein Chain: S domain 1"/>
    <property type="match status" value="1"/>
</dbReference>
<feature type="compositionally biased region" description="Polar residues" evidence="3">
    <location>
        <begin position="210"/>
        <end position="224"/>
    </location>
</feature>
<dbReference type="CDD" id="cd06224">
    <property type="entry name" value="REM"/>
    <property type="match status" value="1"/>
</dbReference>
<reference evidence="6 7" key="1">
    <citation type="submission" date="2024-02" db="EMBL/GenBank/DDBJ databases">
        <title>A draft genome for the cacao thread blight pathogen Marasmius crinis-equi.</title>
        <authorList>
            <person name="Cohen S.P."/>
            <person name="Baruah I.K."/>
            <person name="Amoako-Attah I."/>
            <person name="Bukari Y."/>
            <person name="Meinhardt L.W."/>
            <person name="Bailey B.A."/>
        </authorList>
    </citation>
    <scope>NUCLEOTIDE SEQUENCE [LARGE SCALE GENOMIC DNA]</scope>
    <source>
        <strain evidence="6 7">GH-76</strain>
    </source>
</reference>
<dbReference type="PROSITE" id="PS50009">
    <property type="entry name" value="RASGEF_CAT"/>
    <property type="match status" value="1"/>
</dbReference>
<dbReference type="SMART" id="SM00229">
    <property type="entry name" value="RasGEFN"/>
    <property type="match status" value="1"/>
</dbReference>
<feature type="region of interest" description="Disordered" evidence="3">
    <location>
        <begin position="1153"/>
        <end position="1201"/>
    </location>
</feature>